<accession>A0A4P0XZX1</accession>
<protein>
    <submittedName>
        <fullName evidence="1">Uncharacterized protein</fullName>
    </submittedName>
</protein>
<evidence type="ECO:0000313" key="1">
    <source>
        <dbReference type="EMBL" id="VTM55078.1"/>
    </source>
</evidence>
<organism evidence="1">
    <name type="scientific">Klebsiella pneumoniae</name>
    <dbReference type="NCBI Taxonomy" id="573"/>
    <lineage>
        <taxon>Bacteria</taxon>
        <taxon>Pseudomonadati</taxon>
        <taxon>Pseudomonadota</taxon>
        <taxon>Gammaproteobacteria</taxon>
        <taxon>Enterobacterales</taxon>
        <taxon>Enterobacteriaceae</taxon>
        <taxon>Klebsiella/Raoultella group</taxon>
        <taxon>Klebsiella</taxon>
        <taxon>Klebsiella pneumoniae complex</taxon>
    </lineage>
</organism>
<sequence>MKNKNYSVECDDESFVSKDVQALINNGLEFLDKGTRRVGSLQAEIFDCQFLDSG</sequence>
<dbReference type="AlphaFoldDB" id="A0A4P0XZX1"/>
<reference evidence="1" key="1">
    <citation type="submission" date="2019-04" db="EMBL/GenBank/DDBJ databases">
        <authorList>
            <consortium name="Pathogen Informatics"/>
        </authorList>
    </citation>
    <scope>NUCLEOTIDE SEQUENCE</scope>
    <source>
        <strain evidence="1">NCTC9183</strain>
    </source>
</reference>
<dbReference type="Proteomes" id="UP000507695">
    <property type="component" value="Unassembled WGS sequence"/>
</dbReference>
<name>A0A4P0XZX1_KLEPN</name>
<gene>
    <name evidence="1" type="ORF">NCTC9183_03348</name>
</gene>
<proteinExistence type="predicted"/>
<dbReference type="EMBL" id="CABDVL010000003">
    <property type="protein sequence ID" value="VTM55078.1"/>
    <property type="molecule type" value="Genomic_DNA"/>
</dbReference>